<dbReference type="InterPro" id="IPR000477">
    <property type="entry name" value="RT_dom"/>
</dbReference>
<comment type="caution">
    <text evidence="2">The sequence shown here is derived from an EMBL/GenBank/DDBJ whole genome shotgun (WGS) entry which is preliminary data.</text>
</comment>
<dbReference type="InterPro" id="IPR036691">
    <property type="entry name" value="Endo/exonu/phosph_ase_sf"/>
</dbReference>
<protein>
    <recommendedName>
        <fullName evidence="1">Reverse transcriptase domain-containing protein</fullName>
    </recommendedName>
</protein>
<gene>
    <name evidence="2" type="ORF">ODALV1_LOCUS8266</name>
</gene>
<dbReference type="PROSITE" id="PS50878">
    <property type="entry name" value="RT_POL"/>
    <property type="match status" value="1"/>
</dbReference>
<dbReference type="Proteomes" id="UP001642540">
    <property type="component" value="Unassembled WGS sequence"/>
</dbReference>
<accession>A0ABP1Q7T3</accession>
<sequence length="805" mass="92182">MSELSDTKKPYFIMGDFNMGRDTAFTQMKYLCKKYNAKQLISKPTRGNAILDLLITNTPEHCNDTSVIDTYISDHNAILTTLDMKRPKPEKVHIKYRAFKNVILKDIHADIHIYTDKLLKCNFTNLDDMYKGITDMVIDIFNKHALIRTKTFKQYPNNVKLSETTKRIIHKRNVARNNSNKNRNDSAANNYTLLNKQVKNSIKQDVKCKTQDDIKTKGIWPVLNKLTKCKSEVTTKFSANEINDHFASISNAPTKKASNTSHIHKPDERFTLRLLCITDIKSAWKKMKNKCSVSEDYAGINNRMMSYLMTNKTFCEVILKLFNDSFTQKYVPLNMKVAKIIAIKKKSNATNLSDLRPISILPVLSKLLEKCVFAQLSEFIHKNNILSNGQYGFRPDHNTEHVEIYMYELMQDMIKNNLCAIATFDIQKAFDTLPRGLLCDKLEANNIDSEWFKSYISDRNQYVINNNNESAQKSTHRGVPQGGNLSGLLFILFINDLITSFPDNNIVMYVDDSQSMYKLDKINIKQGISDISDSCNSIADWFTKNDLCINRAKTELLIHHNKADKHMANDISVNFQGTVIEPCNELKSLGLVKNATYSWEKHIKHIAGKCNKSLWLLRSVKHLLTSNQLKSIAEALILPNIRYMCTVWGSSTRKTLQPLYKIMQDATRIIMSRAADGEKKPDWLFPHEIYIHARSIIAYKSKIEKVPAHFLNIINEDAIYEGSTRAGTYSKIDPSKCTSAMQLSFTELWSKVPKNIRNIASIKAFSKAMKTHLLDKRISKTINDGLDLTSIEEIIESVSMLYRSS</sequence>
<dbReference type="InterPro" id="IPR043502">
    <property type="entry name" value="DNA/RNA_pol_sf"/>
</dbReference>
<evidence type="ECO:0000259" key="1">
    <source>
        <dbReference type="PROSITE" id="PS50878"/>
    </source>
</evidence>
<dbReference type="CDD" id="cd01650">
    <property type="entry name" value="RT_nLTR_like"/>
    <property type="match status" value="1"/>
</dbReference>
<evidence type="ECO:0000313" key="2">
    <source>
        <dbReference type="EMBL" id="CAL8092581.1"/>
    </source>
</evidence>
<reference evidence="2 3" key="1">
    <citation type="submission" date="2024-08" db="EMBL/GenBank/DDBJ databases">
        <authorList>
            <person name="Cucini C."/>
            <person name="Frati F."/>
        </authorList>
    </citation>
    <scope>NUCLEOTIDE SEQUENCE [LARGE SCALE GENOMIC DNA]</scope>
</reference>
<dbReference type="PANTHER" id="PTHR33332">
    <property type="entry name" value="REVERSE TRANSCRIPTASE DOMAIN-CONTAINING PROTEIN"/>
    <property type="match status" value="1"/>
</dbReference>
<proteinExistence type="predicted"/>
<dbReference type="SUPFAM" id="SSF56219">
    <property type="entry name" value="DNase I-like"/>
    <property type="match status" value="1"/>
</dbReference>
<dbReference type="EMBL" id="CAXLJM020000025">
    <property type="protein sequence ID" value="CAL8092581.1"/>
    <property type="molecule type" value="Genomic_DNA"/>
</dbReference>
<evidence type="ECO:0000313" key="3">
    <source>
        <dbReference type="Proteomes" id="UP001642540"/>
    </source>
</evidence>
<keyword evidence="3" id="KW-1185">Reference proteome</keyword>
<organism evidence="2 3">
    <name type="scientific">Orchesella dallaii</name>
    <dbReference type="NCBI Taxonomy" id="48710"/>
    <lineage>
        <taxon>Eukaryota</taxon>
        <taxon>Metazoa</taxon>
        <taxon>Ecdysozoa</taxon>
        <taxon>Arthropoda</taxon>
        <taxon>Hexapoda</taxon>
        <taxon>Collembola</taxon>
        <taxon>Entomobryomorpha</taxon>
        <taxon>Entomobryoidea</taxon>
        <taxon>Orchesellidae</taxon>
        <taxon>Orchesellinae</taxon>
        <taxon>Orchesella</taxon>
    </lineage>
</organism>
<feature type="domain" description="Reverse transcriptase" evidence="1">
    <location>
        <begin position="324"/>
        <end position="580"/>
    </location>
</feature>
<name>A0ABP1Q7T3_9HEXA</name>
<dbReference type="Pfam" id="PF00078">
    <property type="entry name" value="RVT_1"/>
    <property type="match status" value="1"/>
</dbReference>
<dbReference type="SUPFAM" id="SSF56672">
    <property type="entry name" value="DNA/RNA polymerases"/>
    <property type="match status" value="1"/>
</dbReference>